<evidence type="ECO:0000313" key="1">
    <source>
        <dbReference type="EMBL" id="EOZ99029.1"/>
    </source>
</evidence>
<gene>
    <name evidence="1" type="ORF">A33Q_0828</name>
</gene>
<protein>
    <submittedName>
        <fullName evidence="1">Uncharacterized protein</fullName>
    </submittedName>
</protein>
<evidence type="ECO:0000313" key="2">
    <source>
        <dbReference type="Proteomes" id="UP000006073"/>
    </source>
</evidence>
<dbReference type="AlphaFoldDB" id="S2DJ04"/>
<dbReference type="Proteomes" id="UP000006073">
    <property type="component" value="Unassembled WGS sequence"/>
</dbReference>
<name>S2DJ04_INDAL</name>
<organism evidence="1 2">
    <name type="scientific">Indibacter alkaliphilus (strain CCUG 57479 / KCTC 22604 / LW1)</name>
    <dbReference type="NCBI Taxonomy" id="1189612"/>
    <lineage>
        <taxon>Bacteria</taxon>
        <taxon>Pseudomonadati</taxon>
        <taxon>Bacteroidota</taxon>
        <taxon>Cytophagia</taxon>
        <taxon>Cytophagales</taxon>
        <taxon>Cyclobacteriaceae</taxon>
    </lineage>
</organism>
<dbReference type="STRING" id="1189612.A33Q_0828"/>
<keyword evidence="2" id="KW-1185">Reference proteome</keyword>
<sequence length="39" mass="4389">MEIGLGQSFCEGWIKQSGSLLISIAFMRWLKLGAQGYRL</sequence>
<accession>S2DJ04</accession>
<comment type="caution">
    <text evidence="1">The sequence shown here is derived from an EMBL/GenBank/DDBJ whole genome shotgun (WGS) entry which is preliminary data.</text>
</comment>
<reference evidence="1 2" key="1">
    <citation type="journal article" date="2013" name="Genome Announc.">
        <title>Draft Genome Sequence of Indibacter alkaliphilus Strain LW1T, Isolated from Lonar Lake, a Haloalkaline Lake in the Buldana District of Maharashtra, India.</title>
        <authorList>
            <person name="Singh A."/>
            <person name="Kumar Jangir P."/>
            <person name="Sharma R."/>
            <person name="Singh A."/>
            <person name="Kumar Pinnaka A."/>
            <person name="Shivaji S."/>
        </authorList>
    </citation>
    <scope>NUCLEOTIDE SEQUENCE [LARGE SCALE GENOMIC DNA]</scope>
    <source>
        <strain evidence="2">CCUG 57479 / KCTC 22604 / LW1</strain>
    </source>
</reference>
<dbReference type="EMBL" id="ALWO02000019">
    <property type="protein sequence ID" value="EOZ99029.1"/>
    <property type="molecule type" value="Genomic_DNA"/>
</dbReference>
<proteinExistence type="predicted"/>